<dbReference type="Gene3D" id="2.60.120.620">
    <property type="entry name" value="q2cbj1_9rhob like domain"/>
    <property type="match status" value="1"/>
</dbReference>
<dbReference type="EMBL" id="CP089984">
    <property type="protein sequence ID" value="WXB19046.1"/>
    <property type="molecule type" value="Genomic_DNA"/>
</dbReference>
<dbReference type="Pfam" id="PF10014">
    <property type="entry name" value="2OG-Fe_Oxy_2"/>
    <property type="match status" value="1"/>
</dbReference>
<keyword evidence="2" id="KW-1185">Reference proteome</keyword>
<dbReference type="Proteomes" id="UP001370348">
    <property type="component" value="Chromosome"/>
</dbReference>
<reference evidence="1 2" key="1">
    <citation type="submission" date="2021-12" db="EMBL/GenBank/DDBJ databases">
        <title>Discovery of the Pendulisporaceae a myxobacterial family with distinct sporulation behavior and unique specialized metabolism.</title>
        <authorList>
            <person name="Garcia R."/>
            <person name="Popoff A."/>
            <person name="Bader C.D."/>
            <person name="Loehr J."/>
            <person name="Walesch S."/>
            <person name="Walt C."/>
            <person name="Boldt J."/>
            <person name="Bunk B."/>
            <person name="Haeckl F.J.F.P.J."/>
            <person name="Gunesch A.P."/>
            <person name="Birkelbach J."/>
            <person name="Nuebel U."/>
            <person name="Pietschmann T."/>
            <person name="Bach T."/>
            <person name="Mueller R."/>
        </authorList>
    </citation>
    <scope>NUCLEOTIDE SEQUENCE [LARGE SCALE GENOMIC DNA]</scope>
    <source>
        <strain evidence="1 2">MSr11954</strain>
    </source>
</reference>
<name>A0ABZ2M940_9BACT</name>
<dbReference type="InterPro" id="IPR018724">
    <property type="entry name" value="2OG-Fe_dioxygenase"/>
</dbReference>
<keyword evidence="1" id="KW-0560">Oxidoreductase</keyword>
<keyword evidence="1" id="KW-0223">Dioxygenase</keyword>
<accession>A0ABZ2M940</accession>
<evidence type="ECO:0000313" key="2">
    <source>
        <dbReference type="Proteomes" id="UP001370348"/>
    </source>
</evidence>
<evidence type="ECO:0000313" key="1">
    <source>
        <dbReference type="EMBL" id="WXB19046.1"/>
    </source>
</evidence>
<dbReference type="RefSeq" id="WP_394828669.1">
    <property type="nucleotide sequence ID" value="NZ_CP089984.1"/>
</dbReference>
<dbReference type="GO" id="GO:0051213">
    <property type="term" value="F:dioxygenase activity"/>
    <property type="evidence" value="ECO:0007669"/>
    <property type="project" value="UniProtKB-KW"/>
</dbReference>
<gene>
    <name evidence="1" type="ORF">LZC94_17630</name>
</gene>
<sequence length="241" mass="27036">MSYLEFRSYILGRLPAVLVDNLRAHFDHLEPDVVDYKNNGFHSRSRRFGAFAFTGERFEHDPALLEHFNKPKKFHAQTVARHPAPLTEASLASGVCDELLQTVLAFSPLKWGREYFFGINFVRVRANDQFMGAPAPGFHQDGYDYSCHINVARQNVSGGTSILAEEPSPDAIAVECDLKPGEFVFFNDRTMYHTASPVTPRCGGHETWRDMIIVDIVAKPLRGLVRTIPAAPELFDVAEAV</sequence>
<protein>
    <submittedName>
        <fullName evidence="1">2OG-Fe dioxygenase family protein</fullName>
    </submittedName>
</protein>
<organism evidence="1 2">
    <name type="scientific">Pendulispora albinea</name>
    <dbReference type="NCBI Taxonomy" id="2741071"/>
    <lineage>
        <taxon>Bacteria</taxon>
        <taxon>Pseudomonadati</taxon>
        <taxon>Myxococcota</taxon>
        <taxon>Myxococcia</taxon>
        <taxon>Myxococcales</taxon>
        <taxon>Sorangiineae</taxon>
        <taxon>Pendulisporaceae</taxon>
        <taxon>Pendulispora</taxon>
    </lineage>
</organism>
<proteinExistence type="predicted"/>